<dbReference type="Pfam" id="PF00528">
    <property type="entry name" value="BPD_transp_1"/>
    <property type="match status" value="1"/>
</dbReference>
<keyword evidence="2 7" id="KW-0813">Transport</keyword>
<proteinExistence type="inferred from homology"/>
<feature type="domain" description="ABC transmembrane type-1" evidence="8">
    <location>
        <begin position="52"/>
        <end position="243"/>
    </location>
</feature>
<gene>
    <name evidence="9" type="ORF">HF526_02385</name>
</gene>
<feature type="transmembrane region" description="Helical" evidence="7">
    <location>
        <begin position="116"/>
        <end position="135"/>
    </location>
</feature>
<feature type="transmembrane region" description="Helical" evidence="7">
    <location>
        <begin position="169"/>
        <end position="197"/>
    </location>
</feature>
<evidence type="ECO:0000256" key="7">
    <source>
        <dbReference type="RuleBase" id="RU363032"/>
    </source>
</evidence>
<comment type="subcellular location">
    <subcellularLocation>
        <location evidence="1 7">Cell membrane</location>
        <topology evidence="1 7">Multi-pass membrane protein</topology>
    </subcellularLocation>
</comment>
<evidence type="ECO:0000313" key="10">
    <source>
        <dbReference type="Proteomes" id="UP000820669"/>
    </source>
</evidence>
<sequence length="256" mass="26084">MVGVPLLIAVAGPVVAAPARSVAAPLQPPGGGFLLGTDALGRDLLALVLRGGASVVGLTAGALALAYLVAVPLALCAVSSRRRWVDEALVRSLDLLLAVPSLLLVLVLAATGRRGLVPLVLAVALLQLPAVLRLVRAAALAPGCRAAVEAMTLQGEPWWRIHLGYVGRAVLPVAIVDAGTRTVGVLGLLASANFLGLGLPPGSADWAVLVEQNRTALFLQPLAVLVPAGLLVTLCAGLTLLIDRGLAARCAREVRV</sequence>
<dbReference type="PANTHER" id="PTHR43386:SF25">
    <property type="entry name" value="PEPTIDE ABC TRANSPORTER PERMEASE PROTEIN"/>
    <property type="match status" value="1"/>
</dbReference>
<comment type="similarity">
    <text evidence="7">Belongs to the binding-protein-dependent transport system permease family.</text>
</comment>
<evidence type="ECO:0000259" key="8">
    <source>
        <dbReference type="PROSITE" id="PS50928"/>
    </source>
</evidence>
<dbReference type="InterPro" id="IPR035906">
    <property type="entry name" value="MetI-like_sf"/>
</dbReference>
<keyword evidence="3" id="KW-1003">Cell membrane</keyword>
<dbReference type="Proteomes" id="UP000820669">
    <property type="component" value="Unassembled WGS sequence"/>
</dbReference>
<comment type="caution">
    <text evidence="9">The sequence shown here is derived from an EMBL/GenBank/DDBJ whole genome shotgun (WGS) entry which is preliminary data.</text>
</comment>
<dbReference type="InterPro" id="IPR050366">
    <property type="entry name" value="BP-dependent_transpt_permease"/>
</dbReference>
<evidence type="ECO:0000256" key="4">
    <source>
        <dbReference type="ARBA" id="ARBA00022692"/>
    </source>
</evidence>
<keyword evidence="10" id="KW-1185">Reference proteome</keyword>
<protein>
    <submittedName>
        <fullName evidence="9">ABC transporter permease subunit</fullName>
    </submittedName>
</protein>
<evidence type="ECO:0000256" key="5">
    <source>
        <dbReference type="ARBA" id="ARBA00022989"/>
    </source>
</evidence>
<evidence type="ECO:0000256" key="6">
    <source>
        <dbReference type="ARBA" id="ARBA00023136"/>
    </source>
</evidence>
<feature type="transmembrane region" description="Helical" evidence="7">
    <location>
        <begin position="47"/>
        <end position="76"/>
    </location>
</feature>
<organism evidence="9 10">
    <name type="scientific">Pseudonocardia acidicola</name>
    <dbReference type="NCBI Taxonomy" id="2724939"/>
    <lineage>
        <taxon>Bacteria</taxon>
        <taxon>Bacillati</taxon>
        <taxon>Actinomycetota</taxon>
        <taxon>Actinomycetes</taxon>
        <taxon>Pseudonocardiales</taxon>
        <taxon>Pseudonocardiaceae</taxon>
        <taxon>Pseudonocardia</taxon>
    </lineage>
</organism>
<evidence type="ECO:0000256" key="3">
    <source>
        <dbReference type="ARBA" id="ARBA00022475"/>
    </source>
</evidence>
<reference evidence="9 10" key="1">
    <citation type="submission" date="2020-04" db="EMBL/GenBank/DDBJ databases">
        <authorList>
            <person name="Klaysubun C."/>
            <person name="Duangmal K."/>
            <person name="Lipun K."/>
        </authorList>
    </citation>
    <scope>NUCLEOTIDE SEQUENCE [LARGE SCALE GENOMIC DNA]</scope>
    <source>
        <strain evidence="9 10">K10HN5</strain>
    </source>
</reference>
<evidence type="ECO:0000256" key="1">
    <source>
        <dbReference type="ARBA" id="ARBA00004651"/>
    </source>
</evidence>
<evidence type="ECO:0000256" key="2">
    <source>
        <dbReference type="ARBA" id="ARBA00022448"/>
    </source>
</evidence>
<dbReference type="PANTHER" id="PTHR43386">
    <property type="entry name" value="OLIGOPEPTIDE TRANSPORT SYSTEM PERMEASE PROTEIN APPC"/>
    <property type="match status" value="1"/>
</dbReference>
<evidence type="ECO:0000313" key="9">
    <source>
        <dbReference type="EMBL" id="NMH96176.1"/>
    </source>
</evidence>
<feature type="transmembrane region" description="Helical" evidence="7">
    <location>
        <begin position="88"/>
        <end position="110"/>
    </location>
</feature>
<keyword evidence="5 7" id="KW-1133">Transmembrane helix</keyword>
<keyword evidence="6 7" id="KW-0472">Membrane</keyword>
<dbReference type="EMBL" id="JAAXLA010000003">
    <property type="protein sequence ID" value="NMH96176.1"/>
    <property type="molecule type" value="Genomic_DNA"/>
</dbReference>
<name>A0ABX1S3S8_9PSEU</name>
<feature type="transmembrane region" description="Helical" evidence="7">
    <location>
        <begin position="217"/>
        <end position="242"/>
    </location>
</feature>
<dbReference type="InterPro" id="IPR000515">
    <property type="entry name" value="MetI-like"/>
</dbReference>
<dbReference type="SUPFAM" id="SSF161098">
    <property type="entry name" value="MetI-like"/>
    <property type="match status" value="1"/>
</dbReference>
<accession>A0ABX1S3S8</accession>
<dbReference type="PROSITE" id="PS50928">
    <property type="entry name" value="ABC_TM1"/>
    <property type="match status" value="1"/>
</dbReference>
<keyword evidence="4 7" id="KW-0812">Transmembrane</keyword>